<dbReference type="PANTHER" id="PTHR23354:SF122">
    <property type="entry name" value="GTPASE-ACTIVATING PROTEIN SKYWALKER"/>
    <property type="match status" value="1"/>
</dbReference>
<evidence type="ECO:0000313" key="3">
    <source>
        <dbReference type="Proteomes" id="UP000692954"/>
    </source>
</evidence>
<gene>
    <name evidence="2" type="ORF">PSON_ATCC_30995.1.T1690001</name>
</gene>
<comment type="caution">
    <text evidence="2">The sequence shown here is derived from an EMBL/GenBank/DDBJ whole genome shotgun (WGS) entry which is preliminary data.</text>
</comment>
<proteinExistence type="predicted"/>
<dbReference type="InterPro" id="IPR006571">
    <property type="entry name" value="TLDc_dom"/>
</dbReference>
<dbReference type="OrthoDB" id="309150at2759"/>
<protein>
    <recommendedName>
        <fullName evidence="1">TLDc domain-containing protein</fullName>
    </recommendedName>
</protein>
<feature type="domain" description="TLDc" evidence="1">
    <location>
        <begin position="237"/>
        <end position="409"/>
    </location>
</feature>
<name>A0A8S1REB5_9CILI</name>
<keyword evidence="3" id="KW-1185">Reference proteome</keyword>
<dbReference type="SMART" id="SM00584">
    <property type="entry name" value="TLDc"/>
    <property type="match status" value="1"/>
</dbReference>
<dbReference type="Proteomes" id="UP000692954">
    <property type="component" value="Unassembled WGS sequence"/>
</dbReference>
<reference evidence="2" key="1">
    <citation type="submission" date="2021-01" db="EMBL/GenBank/DDBJ databases">
        <authorList>
            <consortium name="Genoscope - CEA"/>
            <person name="William W."/>
        </authorList>
    </citation>
    <scope>NUCLEOTIDE SEQUENCE</scope>
</reference>
<dbReference type="PANTHER" id="PTHR23354">
    <property type="entry name" value="NUCLEOLAR PROTEIN 7/ESTROGEN RECEPTOR COACTIVATOR-RELATED"/>
    <property type="match status" value="1"/>
</dbReference>
<evidence type="ECO:0000259" key="1">
    <source>
        <dbReference type="PROSITE" id="PS51886"/>
    </source>
</evidence>
<dbReference type="PROSITE" id="PS51886">
    <property type="entry name" value="TLDC"/>
    <property type="match status" value="1"/>
</dbReference>
<accession>A0A8S1REB5</accession>
<dbReference type="EMBL" id="CAJJDN010000169">
    <property type="protein sequence ID" value="CAD8126606.1"/>
    <property type="molecule type" value="Genomic_DNA"/>
</dbReference>
<organism evidence="2 3">
    <name type="scientific">Paramecium sonneborni</name>
    <dbReference type="NCBI Taxonomy" id="65129"/>
    <lineage>
        <taxon>Eukaryota</taxon>
        <taxon>Sar</taxon>
        <taxon>Alveolata</taxon>
        <taxon>Ciliophora</taxon>
        <taxon>Intramacronucleata</taxon>
        <taxon>Oligohymenophorea</taxon>
        <taxon>Peniculida</taxon>
        <taxon>Parameciidae</taxon>
        <taxon>Paramecium</taxon>
    </lineage>
</organism>
<dbReference type="AlphaFoldDB" id="A0A8S1REB5"/>
<sequence length="411" mass="47479">MKQIPCFKHEGSFLLFIKVGKDKTEYICEECCLELQDKALNVNFDKLILIKKALKSPEFLLSKLNLAPNFIQFLNELDKYNEKSLNNLLLDFKTKIANIQNTLQAVYKELELQAKQFLEFKQKIRDELQKIIKFDSFKQFTGNLEQLGDSINPQAIEKNEKILHQYLLDLIKNDSKELNQTLNDILNSIKLEQKDQNQEQYPQFKTLLEQFNIFTSSQIQFQDQLDILYNGTKIESQLLQGNYKRRLNNTISYKLNKIIKSHQQIYLSTRDGLSGQSFWSKVNGKSNLLMIFKSKSGYIFGAFSPCLWQQTLNNYVQDNTLSSFLFSQTHDQIYPLTEGGKSNAIYCNQSYGPTFGNGYDLQIAADFNSGASNLGNSYQRSQYQIANYGIHLSGQSTPNIIECEIYQVIFA</sequence>
<dbReference type="Pfam" id="PF07534">
    <property type="entry name" value="TLD"/>
    <property type="match status" value="1"/>
</dbReference>
<evidence type="ECO:0000313" key="2">
    <source>
        <dbReference type="EMBL" id="CAD8126606.1"/>
    </source>
</evidence>